<dbReference type="GO" id="GO:0015074">
    <property type="term" value="P:DNA integration"/>
    <property type="evidence" value="ECO:0007669"/>
    <property type="project" value="InterPro"/>
</dbReference>
<evidence type="ECO:0000256" key="1">
    <source>
        <dbReference type="ARBA" id="ARBA00023125"/>
    </source>
</evidence>
<dbReference type="SUPFAM" id="SSF47823">
    <property type="entry name" value="lambda integrase-like, N-terminal domain"/>
    <property type="match status" value="1"/>
</dbReference>
<feature type="region of interest" description="Disordered" evidence="3">
    <location>
        <begin position="315"/>
        <end position="345"/>
    </location>
</feature>
<dbReference type="RefSeq" id="WP_003118403.1">
    <property type="nucleotide sequence ID" value="NZ_AWTO01000188.1"/>
</dbReference>
<dbReference type="Proteomes" id="UP000029549">
    <property type="component" value="Unassembled WGS sequence"/>
</dbReference>
<comment type="caution">
    <text evidence="5">The sequence shown here is derived from an EMBL/GenBank/DDBJ whole genome shotgun (WGS) entry which is preliminary data.</text>
</comment>
<dbReference type="InterPro" id="IPR002104">
    <property type="entry name" value="Integrase_catalytic"/>
</dbReference>
<dbReference type="Gene3D" id="1.10.443.10">
    <property type="entry name" value="Intergrase catalytic core"/>
    <property type="match status" value="1"/>
</dbReference>
<dbReference type="CDD" id="cd00799">
    <property type="entry name" value="INT_Cre_C"/>
    <property type="match status" value="1"/>
</dbReference>
<name>A0A0E3BP98_9BURK</name>
<dbReference type="SUPFAM" id="SSF56349">
    <property type="entry name" value="DNA breaking-rejoining enzymes"/>
    <property type="match status" value="1"/>
</dbReference>
<accession>A0A0E3BP98</accession>
<dbReference type="InterPro" id="IPR013762">
    <property type="entry name" value="Integrase-like_cat_sf"/>
</dbReference>
<dbReference type="GO" id="GO:0003677">
    <property type="term" value="F:DNA binding"/>
    <property type="evidence" value="ECO:0007669"/>
    <property type="project" value="UniProtKB-KW"/>
</dbReference>
<protein>
    <submittedName>
        <fullName evidence="5">Integrase</fullName>
    </submittedName>
</protein>
<dbReference type="EMBL" id="AWTP01000138">
    <property type="protein sequence ID" value="KGH06959.1"/>
    <property type="molecule type" value="Genomic_DNA"/>
</dbReference>
<evidence type="ECO:0000256" key="2">
    <source>
        <dbReference type="ARBA" id="ARBA00023172"/>
    </source>
</evidence>
<dbReference type="Pfam" id="PF00589">
    <property type="entry name" value="Phage_integrase"/>
    <property type="match status" value="1"/>
</dbReference>
<dbReference type="InterPro" id="IPR011010">
    <property type="entry name" value="DNA_brk_join_enz"/>
</dbReference>
<dbReference type="PANTHER" id="PTHR34605:SF3">
    <property type="entry name" value="P CELL-TYPE AGGLUTINATION PROTEIN MAP4-LIKE-RELATED"/>
    <property type="match status" value="1"/>
</dbReference>
<dbReference type="PANTHER" id="PTHR34605">
    <property type="entry name" value="PHAGE_INTEGRASE DOMAIN-CONTAINING PROTEIN"/>
    <property type="match status" value="1"/>
</dbReference>
<reference evidence="5 6" key="1">
    <citation type="submission" date="2013-09" db="EMBL/GenBank/DDBJ databases">
        <title>High correlation between genotypes and phenotypes of environmental bacteria Comamonas testosteroni strains.</title>
        <authorList>
            <person name="Liu L."/>
            <person name="Zhu W."/>
            <person name="Xia X."/>
            <person name="Xu B."/>
            <person name="Luo M."/>
            <person name="Wang G."/>
        </authorList>
    </citation>
    <scope>NUCLEOTIDE SEQUENCE [LARGE SCALE GENOMIC DNA]</scope>
    <source>
        <strain evidence="5 6">DF2</strain>
    </source>
</reference>
<dbReference type="AlphaFoldDB" id="A0A0E3BP98"/>
<evidence type="ECO:0000259" key="4">
    <source>
        <dbReference type="PROSITE" id="PS51898"/>
    </source>
</evidence>
<dbReference type="Gene3D" id="1.10.150.130">
    <property type="match status" value="1"/>
</dbReference>
<feature type="domain" description="Tyr recombinase" evidence="4">
    <location>
        <begin position="99"/>
        <end position="307"/>
    </location>
</feature>
<dbReference type="PROSITE" id="PS51898">
    <property type="entry name" value="TYR_RECOMBINASE"/>
    <property type="match status" value="1"/>
</dbReference>
<evidence type="ECO:0000313" key="5">
    <source>
        <dbReference type="EMBL" id="KGH06959.1"/>
    </source>
</evidence>
<evidence type="ECO:0000313" key="6">
    <source>
        <dbReference type="Proteomes" id="UP000029549"/>
    </source>
</evidence>
<keyword evidence="2" id="KW-0233">DNA recombination</keyword>
<keyword evidence="1" id="KW-0238">DNA-binding</keyword>
<keyword evidence="6" id="KW-1185">Reference proteome</keyword>
<dbReference type="InterPro" id="IPR010998">
    <property type="entry name" value="Integrase_recombinase_N"/>
</dbReference>
<sequence length="444" mass="49780">MSQISRYVEAAERDNTRRSYAAAIRHFEVEWKGLLPTTADATSRYLADHAATLAISTLRQRLAALSRWHIDHGFADPTKAPLVRQVLKGIRSIHSVAEKRARPLEIDVVQQIDQWLGVAIGNAERSDDRLALLRHTRNRSLLLLGFWRGFRSDELVNLRVENVEVSPGEGLSCYLSRSKGDRQMLGRVYKCPALSRLCPVTAFTAWVSLVGLTQGPVFRKIDRWGRIGQEGLHANSLIPLLRSLLAEAGVAASEAYSSHSLRRGFAGWARASGWDIKELMEYVGWKDVKSAMRYLDASGSALQARFEAGLATLAPADRADRSPPPSMHAPAEQTKEQAQRPRLPELATPSAILRVTVLLARFSPQSRGLTRGRRLIEQTCFERYAMQRLNTEGTQYELTVPYESRDSLEEAIAALLDDMYRIAEDNQCLLEAAFHEPATDSYWD</sequence>
<proteinExistence type="predicted"/>
<gene>
    <name evidence="5" type="ORF">P608_21590</name>
</gene>
<dbReference type="InterPro" id="IPR052925">
    <property type="entry name" value="Phage_Integrase-like_Recomb"/>
</dbReference>
<dbReference type="GO" id="GO:0006310">
    <property type="term" value="P:DNA recombination"/>
    <property type="evidence" value="ECO:0007669"/>
    <property type="project" value="UniProtKB-KW"/>
</dbReference>
<feature type="compositionally biased region" description="Basic and acidic residues" evidence="3">
    <location>
        <begin position="333"/>
        <end position="343"/>
    </location>
</feature>
<evidence type="ECO:0000256" key="3">
    <source>
        <dbReference type="SAM" id="MobiDB-lite"/>
    </source>
</evidence>
<organism evidence="5 6">
    <name type="scientific">Comamonas thiooxydans</name>
    <dbReference type="NCBI Taxonomy" id="363952"/>
    <lineage>
        <taxon>Bacteria</taxon>
        <taxon>Pseudomonadati</taxon>
        <taxon>Pseudomonadota</taxon>
        <taxon>Betaproteobacteria</taxon>
        <taxon>Burkholderiales</taxon>
        <taxon>Comamonadaceae</taxon>
        <taxon>Comamonas</taxon>
    </lineage>
</organism>